<gene>
    <name evidence="2" type="ORF">Cvel_32816</name>
</gene>
<reference evidence="2" key="1">
    <citation type="submission" date="2014-11" db="EMBL/GenBank/DDBJ databases">
        <authorList>
            <person name="Otto D Thomas"/>
            <person name="Naeem Raeece"/>
        </authorList>
    </citation>
    <scope>NUCLEOTIDE SEQUENCE</scope>
</reference>
<feature type="region of interest" description="Disordered" evidence="1">
    <location>
        <begin position="1"/>
        <end position="39"/>
    </location>
</feature>
<protein>
    <submittedName>
        <fullName evidence="2">Uncharacterized protein</fullName>
    </submittedName>
</protein>
<evidence type="ECO:0000313" key="2">
    <source>
        <dbReference type="EMBL" id="CEM48952.1"/>
    </source>
</evidence>
<name>A0A0G4HWV8_9ALVE</name>
<accession>A0A0G4HWV8</accession>
<proteinExistence type="predicted"/>
<feature type="compositionally biased region" description="Low complexity" evidence="1">
    <location>
        <begin position="24"/>
        <end position="39"/>
    </location>
</feature>
<evidence type="ECO:0000256" key="1">
    <source>
        <dbReference type="SAM" id="MobiDB-lite"/>
    </source>
</evidence>
<dbReference type="EMBL" id="CDMZ01004197">
    <property type="protein sequence ID" value="CEM48952.1"/>
    <property type="molecule type" value="Genomic_DNA"/>
</dbReference>
<sequence>MLPQELAPCTGSGEGDMDTEEEASVTAEAGTGTATAETGAPVRALSALLPQTEGFTGDGCEHAIQQTVVLGVCRLDP</sequence>
<dbReference type="AlphaFoldDB" id="A0A0G4HWV8"/>
<dbReference type="VEuPathDB" id="CryptoDB:Cvel_32816"/>
<organism evidence="2">
    <name type="scientific">Chromera velia CCMP2878</name>
    <dbReference type="NCBI Taxonomy" id="1169474"/>
    <lineage>
        <taxon>Eukaryota</taxon>
        <taxon>Sar</taxon>
        <taxon>Alveolata</taxon>
        <taxon>Colpodellida</taxon>
        <taxon>Chromeraceae</taxon>
        <taxon>Chromera</taxon>
    </lineage>
</organism>